<feature type="region of interest" description="Disordered" evidence="1">
    <location>
        <begin position="218"/>
        <end position="259"/>
    </location>
</feature>
<keyword evidence="4" id="KW-1185">Reference proteome</keyword>
<evidence type="ECO:0000259" key="2">
    <source>
        <dbReference type="Pfam" id="PF20167"/>
    </source>
</evidence>
<gene>
    <name evidence="3" type="ORF">PIB30_065951</name>
</gene>
<evidence type="ECO:0000313" key="4">
    <source>
        <dbReference type="Proteomes" id="UP001341840"/>
    </source>
</evidence>
<dbReference type="InterPro" id="IPR046796">
    <property type="entry name" value="Transposase_32_dom"/>
</dbReference>
<feature type="domain" description="Putative plant transposon protein" evidence="2">
    <location>
        <begin position="28"/>
        <end position="191"/>
    </location>
</feature>
<feature type="compositionally biased region" description="Pro residues" evidence="1">
    <location>
        <begin position="226"/>
        <end position="237"/>
    </location>
</feature>
<proteinExistence type="predicted"/>
<reference evidence="3 4" key="1">
    <citation type="journal article" date="2023" name="Plants (Basel)">
        <title>Bridging the Gap: Combining Genomics and Transcriptomics Approaches to Understand Stylosanthes scabra, an Orphan Legume from the Brazilian Caatinga.</title>
        <authorList>
            <person name="Ferreira-Neto J.R.C."/>
            <person name="da Silva M.D."/>
            <person name="Binneck E."/>
            <person name="de Melo N.F."/>
            <person name="da Silva R.H."/>
            <person name="de Melo A.L.T.M."/>
            <person name="Pandolfi V."/>
            <person name="Bustamante F.O."/>
            <person name="Brasileiro-Vidal A.C."/>
            <person name="Benko-Iseppon A.M."/>
        </authorList>
    </citation>
    <scope>NUCLEOTIDE SEQUENCE [LARGE SCALE GENOMIC DNA]</scope>
    <source>
        <tissue evidence="3">Leaves</tissue>
    </source>
</reference>
<dbReference type="Pfam" id="PF20167">
    <property type="entry name" value="Transposase_32"/>
    <property type="match status" value="1"/>
</dbReference>
<comment type="caution">
    <text evidence="3">The sequence shown here is derived from an EMBL/GenBank/DDBJ whole genome shotgun (WGS) entry which is preliminary data.</text>
</comment>
<dbReference type="Proteomes" id="UP001341840">
    <property type="component" value="Unassembled WGS sequence"/>
</dbReference>
<evidence type="ECO:0000313" key="3">
    <source>
        <dbReference type="EMBL" id="MED6112894.1"/>
    </source>
</evidence>
<sequence>MLSRDILHERCINFQGQPDFMEERLGELGWMFMYNDLQPINLTLVREFYSNFSSANQSTIFMCGKQIPITEDVLNAFLPLTTPPPSKEEDAYEQNLWDSYKPKFGRVDNAILTPKARGWQKMIVSNVQPLKHHTTFSINMAILIFTLMNDGQIHLGRIINNSMYHASTGASDQRLPSPVLISRMAAENEVPTFSEDQYIVIEGKDRFFPFGDWQGEKKEARNGDIPQPPPAPIPPPITQTQTHLASSSTAEEPPSSSSCTNHFRNNFLTLYFEYLFL</sequence>
<name>A0ABU6QP63_9FABA</name>
<organism evidence="3 4">
    <name type="scientific">Stylosanthes scabra</name>
    <dbReference type="NCBI Taxonomy" id="79078"/>
    <lineage>
        <taxon>Eukaryota</taxon>
        <taxon>Viridiplantae</taxon>
        <taxon>Streptophyta</taxon>
        <taxon>Embryophyta</taxon>
        <taxon>Tracheophyta</taxon>
        <taxon>Spermatophyta</taxon>
        <taxon>Magnoliopsida</taxon>
        <taxon>eudicotyledons</taxon>
        <taxon>Gunneridae</taxon>
        <taxon>Pentapetalae</taxon>
        <taxon>rosids</taxon>
        <taxon>fabids</taxon>
        <taxon>Fabales</taxon>
        <taxon>Fabaceae</taxon>
        <taxon>Papilionoideae</taxon>
        <taxon>50 kb inversion clade</taxon>
        <taxon>dalbergioids sensu lato</taxon>
        <taxon>Dalbergieae</taxon>
        <taxon>Pterocarpus clade</taxon>
        <taxon>Stylosanthes</taxon>
    </lineage>
</organism>
<feature type="compositionally biased region" description="Low complexity" evidence="1">
    <location>
        <begin position="238"/>
        <end position="258"/>
    </location>
</feature>
<accession>A0ABU6QP63</accession>
<evidence type="ECO:0000256" key="1">
    <source>
        <dbReference type="SAM" id="MobiDB-lite"/>
    </source>
</evidence>
<dbReference type="EMBL" id="JASCZI010000665">
    <property type="protein sequence ID" value="MED6112894.1"/>
    <property type="molecule type" value="Genomic_DNA"/>
</dbReference>
<protein>
    <recommendedName>
        <fullName evidence="2">Putative plant transposon protein domain-containing protein</fullName>
    </recommendedName>
</protein>